<dbReference type="Pfam" id="PF02518">
    <property type="entry name" value="HATPase_c"/>
    <property type="match status" value="2"/>
</dbReference>
<dbReference type="PANTHER" id="PTHR43047">
    <property type="entry name" value="TWO-COMPONENT HISTIDINE PROTEIN KINASE"/>
    <property type="match status" value="1"/>
</dbReference>
<keyword evidence="4 13" id="KW-0597">Phosphoprotein</keyword>
<dbReference type="PROSITE" id="PS50110">
    <property type="entry name" value="RESPONSE_REGULATORY"/>
    <property type="match status" value="2"/>
</dbReference>
<dbReference type="PROSITE" id="PS50109">
    <property type="entry name" value="HIS_KIN"/>
    <property type="match status" value="2"/>
</dbReference>
<dbReference type="InterPro" id="IPR001610">
    <property type="entry name" value="PAC"/>
</dbReference>
<organism evidence="20 21">
    <name type="scientific">Nitratidesulfovibrio oxamicus</name>
    <dbReference type="NCBI Taxonomy" id="32016"/>
    <lineage>
        <taxon>Bacteria</taxon>
        <taxon>Pseudomonadati</taxon>
        <taxon>Thermodesulfobacteriota</taxon>
        <taxon>Desulfovibrionia</taxon>
        <taxon>Desulfovibrionales</taxon>
        <taxon>Desulfovibrionaceae</taxon>
        <taxon>Nitratidesulfovibrio</taxon>
    </lineage>
</organism>
<dbReference type="PANTHER" id="PTHR43047:SF64">
    <property type="entry name" value="HISTIDINE KINASE CONTAINING CHEY-HOMOLOGOUS RECEIVER DOMAIN AND PAS DOMAIN-RELATED"/>
    <property type="match status" value="1"/>
</dbReference>
<comment type="catalytic activity">
    <reaction evidence="1">
        <text>ATP + protein L-histidine = ADP + protein N-phospho-L-histidine.</text>
        <dbReference type="EC" id="2.7.13.3"/>
    </reaction>
</comment>
<dbReference type="InterPro" id="IPR003661">
    <property type="entry name" value="HisK_dim/P_dom"/>
</dbReference>
<evidence type="ECO:0000256" key="14">
    <source>
        <dbReference type="SAM" id="Coils"/>
    </source>
</evidence>
<dbReference type="SUPFAM" id="SSF55785">
    <property type="entry name" value="PYP-like sensor domain (PAS domain)"/>
    <property type="match status" value="2"/>
</dbReference>
<feature type="domain" description="PAS" evidence="18">
    <location>
        <begin position="573"/>
        <end position="643"/>
    </location>
</feature>
<feature type="coiled-coil region" evidence="14">
    <location>
        <begin position="144"/>
        <end position="171"/>
    </location>
</feature>
<dbReference type="EC" id="2.7.13.3" evidence="3"/>
<dbReference type="InterPro" id="IPR035965">
    <property type="entry name" value="PAS-like_dom_sf"/>
</dbReference>
<keyword evidence="8" id="KW-0418">Kinase</keyword>
<feature type="domain" description="Histidine kinase" evidence="16">
    <location>
        <begin position="185"/>
        <end position="401"/>
    </location>
</feature>
<evidence type="ECO:0000256" key="3">
    <source>
        <dbReference type="ARBA" id="ARBA00012438"/>
    </source>
</evidence>
<evidence type="ECO:0000256" key="5">
    <source>
        <dbReference type="ARBA" id="ARBA00022679"/>
    </source>
</evidence>
<evidence type="ECO:0000256" key="8">
    <source>
        <dbReference type="ARBA" id="ARBA00022777"/>
    </source>
</evidence>
<evidence type="ECO:0000313" key="21">
    <source>
        <dbReference type="Proteomes" id="UP001194469"/>
    </source>
</evidence>
<dbReference type="CDD" id="cd00082">
    <property type="entry name" value="HisKA"/>
    <property type="match status" value="2"/>
</dbReference>
<feature type="domain" description="PAC" evidence="19">
    <location>
        <begin position="774"/>
        <end position="824"/>
    </location>
</feature>
<feature type="transmembrane region" description="Helical" evidence="15">
    <location>
        <begin position="63"/>
        <end position="96"/>
    </location>
</feature>
<evidence type="ECO:0000259" key="17">
    <source>
        <dbReference type="PROSITE" id="PS50110"/>
    </source>
</evidence>
<dbReference type="InterPro" id="IPR004358">
    <property type="entry name" value="Sig_transdc_His_kin-like_C"/>
</dbReference>
<dbReference type="InterPro" id="IPR013767">
    <property type="entry name" value="PAS_fold"/>
</dbReference>
<dbReference type="Gene3D" id="3.30.450.20">
    <property type="entry name" value="PAS domain"/>
    <property type="match status" value="2"/>
</dbReference>
<keyword evidence="7" id="KW-0547">Nucleotide-binding</keyword>
<dbReference type="SMART" id="SM00388">
    <property type="entry name" value="HisKA"/>
    <property type="match status" value="2"/>
</dbReference>
<dbReference type="SMART" id="SM00387">
    <property type="entry name" value="HATPase_c"/>
    <property type="match status" value="2"/>
</dbReference>
<sequence>MSATPSVVPPVPDSSSEPGITPSFGKAPPVSPHGLLAALVIPFVALALQWALWGYIRPYVWFLFYPAVFFSSWAGGMVGGLLATVLSAGIVVFFFIPSQLSFEVPEPMSLVAVAMFLGMGFMFSLLQQRLRESTHRAGKALEAQRAAHDRIREANANLVEANAELTALYEKTRELDELKTRFFANISHELRTPLTLLLGPLERLLGETPEDDDRQRVFGSMLRNARLLHRHMDDLLDLSRVDAGSMLMCYAEVDLAALVRSTCAYFETMAEQRGMRYAVQVPLRLSAQVDPDKFRRILLNLLANAFKFTSDGGRVAVSLEAGDGHATLAVSDDGPGIPQNLRDAVFERFQQSGEGERGLHGGTGLGLAIVKEFSELHGGQASVGRGAEGGALFRVRLPLAAPPGTEVAAADSPGLSASLHASAAGWACAATGAADELPDGHGDALVLVVEDNHDMSDHIAGILRPQYAVARAYDGEEGLRKALDLRPDLIVCDVMMPRVDGQRMVEQMRRYPGMADVPVLMLTAKADDELRAHLLRGAVQGFIQKPFTAGELLANVHGQLMERARHRAELDESETRFRATFEQAAVGIALVGTDGRWLRVNGRLCAIVGYTPEELLALRFQDITHPEHLDTDLAQVHRVLDGEIDTYTLEKRYLRKSGEPVWINLTVALVRKPDGTPDYFISVVEDIQDRKTSERRLAESEARFRLVVENAPEAIFLQKAGRFAYANPAAMALFGVGDPKEIMGRAVLDFIHPEDREKVTERIRQLNEEHRTAAQSHVRIQRRDGTVVDGETSAVPFRMGTQDGALVFVRDIGERLRAEREIRDLARFPGENPNPVMRVNPDLVLLHANRSSDAFLNCSGARVGGPFPEPFAGVVAESLRTWIPHTFEAQCCDRVYAMTVNPIADGGYANIYGMDITERKNAELELINAREAAESATKAKSAFLANMSHELRTPMNGVLGMLQLLDATPLDPEQRGYVQVAHAAGSNLTRLLGDLLDLARVESGRLAIREEPFDFAALAQDVLVVLRPEADRKGIVLEAAADGVPRALLGDPQRIRQMLLNIVGNAVKFTDKGYVRLLARFEPAAARGGRGTLCIAVEDTGIGIPGDMLGTIFEPFTQVEDAVSRRHGGAGLGLSIVRRIVDLMAGEVSMTSTEGRGTTVTLYLPVAETDRMPESGPTRNGLADPPVRQGRLLLVEDDHVNRLTVLWMLEKLGYEALAVGNGAEALKALREGRFDAVLMDVQMPVMDGLQATAAIRGATDLPGGAGVPVIALTAYAMEGDRERLLAAGMDDYIEKPVDVQALRRVLSRFVGVPESPASSDAAPTAEPPDNP</sequence>
<feature type="domain" description="PAC" evidence="19">
    <location>
        <begin position="647"/>
        <end position="699"/>
    </location>
</feature>
<feature type="domain" description="Histidine kinase" evidence="16">
    <location>
        <begin position="946"/>
        <end position="1168"/>
    </location>
</feature>
<evidence type="ECO:0000259" key="19">
    <source>
        <dbReference type="PROSITE" id="PS50113"/>
    </source>
</evidence>
<keyword evidence="14" id="KW-0175">Coiled coil</keyword>
<dbReference type="Pfam" id="PF00072">
    <property type="entry name" value="Response_reg"/>
    <property type="match status" value="2"/>
</dbReference>
<dbReference type="InterPro" id="IPR000014">
    <property type="entry name" value="PAS"/>
</dbReference>
<evidence type="ECO:0000256" key="15">
    <source>
        <dbReference type="SAM" id="Phobius"/>
    </source>
</evidence>
<feature type="domain" description="Response regulatory" evidence="17">
    <location>
        <begin position="445"/>
        <end position="560"/>
    </location>
</feature>
<dbReference type="InterPro" id="IPR001789">
    <property type="entry name" value="Sig_transdc_resp-reg_receiver"/>
</dbReference>
<dbReference type="Pfam" id="PF00512">
    <property type="entry name" value="HisKA"/>
    <property type="match status" value="2"/>
</dbReference>
<reference evidence="20 21" key="1">
    <citation type="submission" date="2019-08" db="EMBL/GenBank/DDBJ databases">
        <authorList>
            <person name="Luo N."/>
        </authorList>
    </citation>
    <scope>NUCLEOTIDE SEQUENCE [LARGE SCALE GENOMIC DNA]</scope>
    <source>
        <strain evidence="20 21">NCIMB 9442</strain>
    </source>
</reference>
<accession>A0ABS0J2X1</accession>
<evidence type="ECO:0000256" key="7">
    <source>
        <dbReference type="ARBA" id="ARBA00022741"/>
    </source>
</evidence>
<dbReference type="SUPFAM" id="SSF55874">
    <property type="entry name" value="ATPase domain of HSP90 chaperone/DNA topoisomerase II/histidine kinase"/>
    <property type="match status" value="2"/>
</dbReference>
<evidence type="ECO:0000256" key="6">
    <source>
        <dbReference type="ARBA" id="ARBA00022692"/>
    </source>
</evidence>
<keyword evidence="10 15" id="KW-1133">Transmembrane helix</keyword>
<dbReference type="Proteomes" id="UP001194469">
    <property type="component" value="Unassembled WGS sequence"/>
</dbReference>
<keyword evidence="21" id="KW-1185">Reference proteome</keyword>
<evidence type="ECO:0000256" key="9">
    <source>
        <dbReference type="ARBA" id="ARBA00022840"/>
    </source>
</evidence>
<comment type="caution">
    <text evidence="20">The sequence shown here is derived from an EMBL/GenBank/DDBJ whole genome shotgun (WGS) entry which is preliminary data.</text>
</comment>
<evidence type="ECO:0000256" key="11">
    <source>
        <dbReference type="ARBA" id="ARBA00023012"/>
    </source>
</evidence>
<dbReference type="InterPro" id="IPR013655">
    <property type="entry name" value="PAS_fold_3"/>
</dbReference>
<dbReference type="InterPro" id="IPR003594">
    <property type="entry name" value="HATPase_dom"/>
</dbReference>
<dbReference type="Pfam" id="PF13493">
    <property type="entry name" value="DUF4118"/>
    <property type="match status" value="1"/>
</dbReference>
<dbReference type="PROSITE" id="PS50112">
    <property type="entry name" value="PAS"/>
    <property type="match status" value="2"/>
</dbReference>
<dbReference type="InterPro" id="IPR036097">
    <property type="entry name" value="HisK_dim/P_sf"/>
</dbReference>
<evidence type="ECO:0000256" key="12">
    <source>
        <dbReference type="ARBA" id="ARBA00023136"/>
    </source>
</evidence>
<keyword evidence="5" id="KW-0808">Transferase</keyword>
<feature type="modified residue" description="4-aspartylphosphate" evidence="13">
    <location>
        <position position="1240"/>
    </location>
</feature>
<keyword evidence="6 15" id="KW-0812">Transmembrane</keyword>
<keyword evidence="9" id="KW-0067">ATP-binding</keyword>
<dbReference type="InterPro" id="IPR011006">
    <property type="entry name" value="CheY-like_superfamily"/>
</dbReference>
<dbReference type="InterPro" id="IPR005467">
    <property type="entry name" value="His_kinase_dom"/>
</dbReference>
<dbReference type="CDD" id="cd00156">
    <property type="entry name" value="REC"/>
    <property type="match status" value="1"/>
</dbReference>
<dbReference type="Gene3D" id="3.40.50.2300">
    <property type="match status" value="2"/>
</dbReference>
<dbReference type="RefSeq" id="WP_196608272.1">
    <property type="nucleotide sequence ID" value="NZ_VRYY01000068.1"/>
</dbReference>
<dbReference type="SUPFAM" id="SSF52172">
    <property type="entry name" value="CheY-like"/>
    <property type="match status" value="2"/>
</dbReference>
<dbReference type="InterPro" id="IPR000700">
    <property type="entry name" value="PAS-assoc_C"/>
</dbReference>
<feature type="domain" description="PAS" evidence="18">
    <location>
        <begin position="700"/>
        <end position="770"/>
    </location>
</feature>
<dbReference type="NCBIfam" id="TIGR00229">
    <property type="entry name" value="sensory_box"/>
    <property type="match status" value="2"/>
</dbReference>
<dbReference type="SMART" id="SM00448">
    <property type="entry name" value="REC"/>
    <property type="match status" value="2"/>
</dbReference>
<evidence type="ECO:0000259" key="18">
    <source>
        <dbReference type="PROSITE" id="PS50112"/>
    </source>
</evidence>
<evidence type="ECO:0000259" key="16">
    <source>
        <dbReference type="PROSITE" id="PS50109"/>
    </source>
</evidence>
<dbReference type="Pfam" id="PF00989">
    <property type="entry name" value="PAS"/>
    <property type="match status" value="1"/>
</dbReference>
<keyword evidence="11" id="KW-0902">Two-component regulatory system</keyword>
<feature type="modified residue" description="4-aspartylphosphate" evidence="13">
    <location>
        <position position="493"/>
    </location>
</feature>
<protein>
    <recommendedName>
        <fullName evidence="3">histidine kinase</fullName>
        <ecNumber evidence="3">2.7.13.3</ecNumber>
    </recommendedName>
</protein>
<dbReference type="CDD" id="cd16922">
    <property type="entry name" value="HATPase_EvgS-ArcB-TorS-like"/>
    <property type="match status" value="1"/>
</dbReference>
<dbReference type="EMBL" id="VRYY01000068">
    <property type="protein sequence ID" value="MBG3876058.1"/>
    <property type="molecule type" value="Genomic_DNA"/>
</dbReference>
<dbReference type="SMART" id="SM00091">
    <property type="entry name" value="PAS"/>
    <property type="match status" value="3"/>
</dbReference>
<dbReference type="SUPFAM" id="SSF47384">
    <property type="entry name" value="Homodimeric domain of signal transducing histidine kinase"/>
    <property type="match status" value="2"/>
</dbReference>
<dbReference type="CDD" id="cd00130">
    <property type="entry name" value="PAS"/>
    <property type="match status" value="2"/>
</dbReference>
<keyword evidence="12 15" id="KW-0472">Membrane</keyword>
<feature type="transmembrane region" description="Helical" evidence="15">
    <location>
        <begin position="108"/>
        <end position="126"/>
    </location>
</feature>
<dbReference type="InterPro" id="IPR036890">
    <property type="entry name" value="HATPase_C_sf"/>
</dbReference>
<dbReference type="CDD" id="cd17546">
    <property type="entry name" value="REC_hyHK_CKI1_RcsC-like"/>
    <property type="match status" value="1"/>
</dbReference>
<feature type="transmembrane region" description="Helical" evidence="15">
    <location>
        <begin position="35"/>
        <end position="56"/>
    </location>
</feature>
<dbReference type="Gene3D" id="1.20.120.620">
    <property type="entry name" value="Backbone structure of the membrane domain of e. Coli histidine kinase receptor kdpd"/>
    <property type="match status" value="1"/>
</dbReference>
<dbReference type="InterPro" id="IPR025201">
    <property type="entry name" value="KdpD_TM"/>
</dbReference>
<dbReference type="PRINTS" id="PR00344">
    <property type="entry name" value="BCTRLSENSOR"/>
</dbReference>
<dbReference type="Gene3D" id="1.10.287.130">
    <property type="match status" value="2"/>
</dbReference>
<name>A0ABS0J2X1_9BACT</name>
<dbReference type="SMART" id="SM00086">
    <property type="entry name" value="PAC"/>
    <property type="match status" value="2"/>
</dbReference>
<dbReference type="PROSITE" id="PS50113">
    <property type="entry name" value="PAC"/>
    <property type="match status" value="2"/>
</dbReference>
<evidence type="ECO:0000256" key="4">
    <source>
        <dbReference type="ARBA" id="ARBA00022553"/>
    </source>
</evidence>
<dbReference type="Pfam" id="PF08447">
    <property type="entry name" value="PAS_3"/>
    <property type="match status" value="1"/>
</dbReference>
<comment type="subcellular location">
    <subcellularLocation>
        <location evidence="2">Membrane</location>
        <topology evidence="2">Multi-pass membrane protein</topology>
    </subcellularLocation>
</comment>
<dbReference type="InterPro" id="IPR038318">
    <property type="entry name" value="KdpD_sf"/>
</dbReference>
<proteinExistence type="predicted"/>
<gene>
    <name evidence="20" type="ORF">FVW20_03200</name>
</gene>
<evidence type="ECO:0000256" key="1">
    <source>
        <dbReference type="ARBA" id="ARBA00000085"/>
    </source>
</evidence>
<evidence type="ECO:0000313" key="20">
    <source>
        <dbReference type="EMBL" id="MBG3876058.1"/>
    </source>
</evidence>
<evidence type="ECO:0000256" key="10">
    <source>
        <dbReference type="ARBA" id="ARBA00022989"/>
    </source>
</evidence>
<evidence type="ECO:0000256" key="13">
    <source>
        <dbReference type="PROSITE-ProRule" id="PRU00169"/>
    </source>
</evidence>
<dbReference type="Gene3D" id="3.30.565.10">
    <property type="entry name" value="Histidine kinase-like ATPase, C-terminal domain"/>
    <property type="match status" value="2"/>
</dbReference>
<feature type="domain" description="Response regulatory" evidence="17">
    <location>
        <begin position="1191"/>
        <end position="1310"/>
    </location>
</feature>
<evidence type="ECO:0000256" key="2">
    <source>
        <dbReference type="ARBA" id="ARBA00004141"/>
    </source>
</evidence>